<evidence type="ECO:0000256" key="13">
    <source>
        <dbReference type="PIRSR" id="PIRSR006621-2"/>
    </source>
</evidence>
<evidence type="ECO:0000256" key="4">
    <source>
        <dbReference type="ARBA" id="ARBA00022643"/>
    </source>
</evidence>
<accession>A0A0G0LX32</accession>
<reference evidence="15 16" key="1">
    <citation type="journal article" date="2015" name="Nature">
        <title>rRNA introns, odd ribosomes, and small enigmatic genomes across a large radiation of phyla.</title>
        <authorList>
            <person name="Brown C.T."/>
            <person name="Hug L.A."/>
            <person name="Thomas B.C."/>
            <person name="Sharon I."/>
            <person name="Castelle C.J."/>
            <person name="Singh A."/>
            <person name="Wilkins M.J."/>
            <person name="Williams K.H."/>
            <person name="Banfield J.F."/>
        </authorList>
    </citation>
    <scope>NUCLEOTIDE SEQUENCE [LARGE SCALE GENOMIC DNA]</scope>
</reference>
<evidence type="ECO:0000256" key="8">
    <source>
        <dbReference type="ARBA" id="ARBA00023002"/>
    </source>
</evidence>
<dbReference type="InterPro" id="IPR035587">
    <property type="entry name" value="DUS-like_FMN-bd"/>
</dbReference>
<dbReference type="InterPro" id="IPR013785">
    <property type="entry name" value="Aldolase_TIM"/>
</dbReference>
<proteinExistence type="inferred from homology"/>
<evidence type="ECO:0000256" key="3">
    <source>
        <dbReference type="ARBA" id="ARBA00022630"/>
    </source>
</evidence>
<dbReference type="GO" id="GO:0050660">
    <property type="term" value="F:flavin adenine dinucleotide binding"/>
    <property type="evidence" value="ECO:0007669"/>
    <property type="project" value="InterPro"/>
</dbReference>
<dbReference type="GO" id="GO:0017150">
    <property type="term" value="F:tRNA dihydrouridine synthase activity"/>
    <property type="evidence" value="ECO:0007669"/>
    <property type="project" value="InterPro"/>
</dbReference>
<comment type="similarity">
    <text evidence="11">Belongs to the dus family.</text>
</comment>
<keyword evidence="7" id="KW-0694">RNA-binding</keyword>
<dbReference type="Pfam" id="PF01207">
    <property type="entry name" value="Dus"/>
    <property type="match status" value="1"/>
</dbReference>
<comment type="catalytic activity">
    <reaction evidence="9">
        <text>a 5,6-dihydrouridine in tRNA + NADP(+) = a uridine in tRNA + NADPH + H(+)</text>
        <dbReference type="Rhea" id="RHEA:23624"/>
        <dbReference type="Rhea" id="RHEA-COMP:13339"/>
        <dbReference type="Rhea" id="RHEA-COMP:13887"/>
        <dbReference type="ChEBI" id="CHEBI:15378"/>
        <dbReference type="ChEBI" id="CHEBI:57783"/>
        <dbReference type="ChEBI" id="CHEBI:58349"/>
        <dbReference type="ChEBI" id="CHEBI:65315"/>
        <dbReference type="ChEBI" id="CHEBI:74443"/>
    </reaction>
</comment>
<comment type="function">
    <text evidence="1 11">Catalyzes the synthesis of 5,6-dihydrouridine (D), a modified base found in the D-loop of most tRNAs, via the reduction of the C5-C6 double bond in target uridines.</text>
</comment>
<evidence type="ECO:0000256" key="12">
    <source>
        <dbReference type="PIRSR" id="PIRSR006621-1"/>
    </source>
</evidence>
<organism evidence="15 16">
    <name type="scientific">Candidatus Daviesbacteria bacterium GW2011_GWA2_38_24</name>
    <dbReference type="NCBI Taxonomy" id="1618422"/>
    <lineage>
        <taxon>Bacteria</taxon>
        <taxon>Candidatus Daviesiibacteriota</taxon>
    </lineage>
</organism>
<evidence type="ECO:0000259" key="14">
    <source>
        <dbReference type="Pfam" id="PF01207"/>
    </source>
</evidence>
<evidence type="ECO:0000256" key="6">
    <source>
        <dbReference type="ARBA" id="ARBA00022857"/>
    </source>
</evidence>
<feature type="active site" description="Proton donor" evidence="12">
    <location>
        <position position="86"/>
    </location>
</feature>
<dbReference type="InterPro" id="IPR001269">
    <property type="entry name" value="DUS_fam"/>
</dbReference>
<name>A0A0G0LX32_9BACT</name>
<dbReference type="CDD" id="cd02801">
    <property type="entry name" value="DUS_like_FMN"/>
    <property type="match status" value="1"/>
</dbReference>
<keyword evidence="2" id="KW-0820">tRNA-binding</keyword>
<protein>
    <recommendedName>
        <fullName evidence="11">tRNA-dihydrouridine synthase</fullName>
        <ecNumber evidence="11">1.3.1.-</ecNumber>
    </recommendedName>
</protein>
<evidence type="ECO:0000256" key="7">
    <source>
        <dbReference type="ARBA" id="ARBA00022884"/>
    </source>
</evidence>
<comment type="caution">
    <text evidence="15">The sequence shown here is derived from an EMBL/GenBank/DDBJ whole genome shotgun (WGS) entry which is preliminary data.</text>
</comment>
<dbReference type="SUPFAM" id="SSF51395">
    <property type="entry name" value="FMN-linked oxidoreductases"/>
    <property type="match status" value="1"/>
</dbReference>
<dbReference type="PANTHER" id="PTHR45846:SF1">
    <property type="entry name" value="TRNA-DIHYDROURIDINE(47) SYNTHASE [NAD(P)(+)]-LIKE"/>
    <property type="match status" value="1"/>
</dbReference>
<sequence>MDDVTDIVFREVIAETARPDVFFTEFTNVDGLQSVGREKLLPRLKYTESERPIVAQIWGLQPKNYFEVAKQLKEMGFDGIDINMGCPQRNVIRSGSCSALIKNRNLAKEIIQATKEGAGSASRRIPVSVKTRLGYNSFITEDWIGFLLEQGLDAITVHGRIATQMSKYPANWEEIGKAAALRDEMGVDTKIFGNGDVLSMDEANQKVKEYGVDGVMIGRGIFHNPWVFEKQQREHTKEEKLDILLKHVDLFDKTWGNIKKFDTLKKYFKIYVNNFDGAAELRAKLMETKRVDEVKEIIKNLYILR</sequence>
<feature type="binding site" evidence="13">
    <location>
        <position position="130"/>
    </location>
    <ligand>
        <name>FMN</name>
        <dbReference type="ChEBI" id="CHEBI:58210"/>
    </ligand>
</feature>
<keyword evidence="4 11" id="KW-0288">FMN</keyword>
<keyword evidence="6" id="KW-0521">NADP</keyword>
<feature type="binding site" evidence="13">
    <location>
        <begin position="218"/>
        <end position="219"/>
    </location>
    <ligand>
        <name>FMN</name>
        <dbReference type="ChEBI" id="CHEBI:58210"/>
    </ligand>
</feature>
<dbReference type="Gene3D" id="3.20.20.70">
    <property type="entry name" value="Aldolase class I"/>
    <property type="match status" value="1"/>
</dbReference>
<comment type="catalytic activity">
    <reaction evidence="10">
        <text>a 5,6-dihydrouridine in tRNA + NAD(+) = a uridine in tRNA + NADH + H(+)</text>
        <dbReference type="Rhea" id="RHEA:54452"/>
        <dbReference type="Rhea" id="RHEA-COMP:13339"/>
        <dbReference type="Rhea" id="RHEA-COMP:13887"/>
        <dbReference type="ChEBI" id="CHEBI:15378"/>
        <dbReference type="ChEBI" id="CHEBI:57540"/>
        <dbReference type="ChEBI" id="CHEBI:57945"/>
        <dbReference type="ChEBI" id="CHEBI:65315"/>
        <dbReference type="ChEBI" id="CHEBI:74443"/>
    </reaction>
</comment>
<evidence type="ECO:0000313" key="16">
    <source>
        <dbReference type="Proteomes" id="UP000034235"/>
    </source>
</evidence>
<evidence type="ECO:0000256" key="10">
    <source>
        <dbReference type="ARBA" id="ARBA00048802"/>
    </source>
</evidence>
<dbReference type="EMBL" id="LBUP01000007">
    <property type="protein sequence ID" value="KKQ65969.1"/>
    <property type="molecule type" value="Genomic_DNA"/>
</dbReference>
<dbReference type="PATRIC" id="fig|1618422.5.peg.919"/>
<evidence type="ECO:0000256" key="9">
    <source>
        <dbReference type="ARBA" id="ARBA00048205"/>
    </source>
</evidence>
<evidence type="ECO:0000256" key="2">
    <source>
        <dbReference type="ARBA" id="ARBA00022555"/>
    </source>
</evidence>
<comment type="cofactor">
    <cofactor evidence="11 13">
        <name>FMN</name>
        <dbReference type="ChEBI" id="CHEBI:58210"/>
    </cofactor>
</comment>
<dbReference type="AlphaFoldDB" id="A0A0G0LX32"/>
<evidence type="ECO:0000256" key="1">
    <source>
        <dbReference type="ARBA" id="ARBA00002790"/>
    </source>
</evidence>
<keyword evidence="13" id="KW-0547">Nucleotide-binding</keyword>
<feature type="binding site" evidence="13">
    <location>
        <position position="56"/>
    </location>
    <ligand>
        <name>FMN</name>
        <dbReference type="ChEBI" id="CHEBI:58210"/>
    </ligand>
</feature>
<dbReference type="PIRSF" id="PIRSF006621">
    <property type="entry name" value="Dus"/>
    <property type="match status" value="1"/>
</dbReference>
<evidence type="ECO:0000256" key="11">
    <source>
        <dbReference type="PIRNR" id="PIRNR006621"/>
    </source>
</evidence>
<dbReference type="Proteomes" id="UP000034235">
    <property type="component" value="Unassembled WGS sequence"/>
</dbReference>
<gene>
    <name evidence="15" type="ORF">US86_C0007G0014</name>
</gene>
<feature type="binding site" evidence="13">
    <location>
        <position position="158"/>
    </location>
    <ligand>
        <name>FMN</name>
        <dbReference type="ChEBI" id="CHEBI:58210"/>
    </ligand>
</feature>
<evidence type="ECO:0000313" key="15">
    <source>
        <dbReference type="EMBL" id="KKQ65969.1"/>
    </source>
</evidence>
<keyword evidence="3 11" id="KW-0285">Flavoprotein</keyword>
<dbReference type="InterPro" id="IPR024036">
    <property type="entry name" value="tRNA-dHydroUridine_Synthase_C"/>
</dbReference>
<evidence type="ECO:0000256" key="5">
    <source>
        <dbReference type="ARBA" id="ARBA00022694"/>
    </source>
</evidence>
<keyword evidence="8 11" id="KW-0560">Oxidoreductase</keyword>
<feature type="domain" description="DUS-like FMN-binding" evidence="14">
    <location>
        <begin position="1"/>
        <end position="297"/>
    </location>
</feature>
<keyword evidence="5 11" id="KW-0819">tRNA processing</keyword>
<dbReference type="PANTHER" id="PTHR45846">
    <property type="entry name" value="TRNA-DIHYDROURIDINE(47) SYNTHASE [NAD(P)(+)]-LIKE"/>
    <property type="match status" value="1"/>
</dbReference>
<dbReference type="EC" id="1.3.1.-" evidence="11"/>
<dbReference type="Gene3D" id="1.10.1200.80">
    <property type="entry name" value="Putative flavin oxidoreducatase, domain 2"/>
    <property type="match status" value="1"/>
</dbReference>
<dbReference type="GO" id="GO:0000049">
    <property type="term" value="F:tRNA binding"/>
    <property type="evidence" value="ECO:0007669"/>
    <property type="project" value="UniProtKB-KW"/>
</dbReference>